<sequence>MLLDADARMQSIVSEIPSSANMVTHQQNASMVNSDETPTYHLTSGSSHGHGRGSMFASSIQCQLCGKVGHFVYRCYHRFDATYKSTGYRPPQENVYAWFNPFCASCSLEVFQQLLLS</sequence>
<dbReference type="Proteomes" id="UP001358586">
    <property type="component" value="Chromosome 6"/>
</dbReference>
<keyword evidence="2" id="KW-1185">Reference proteome</keyword>
<dbReference type="InterPro" id="IPR036875">
    <property type="entry name" value="Znf_CCHC_sf"/>
</dbReference>
<reference evidence="1 2" key="1">
    <citation type="submission" date="2023-03" db="EMBL/GenBank/DDBJ databases">
        <title>WGS of Gossypium arboreum.</title>
        <authorList>
            <person name="Yu D."/>
        </authorList>
    </citation>
    <scope>NUCLEOTIDE SEQUENCE [LARGE SCALE GENOMIC DNA]</scope>
    <source>
        <tissue evidence="1">Leaf</tissue>
    </source>
</reference>
<accession>A0ABR0PJL2</accession>
<comment type="caution">
    <text evidence="1">The sequence shown here is derived from an EMBL/GenBank/DDBJ whole genome shotgun (WGS) entry which is preliminary data.</text>
</comment>
<organism evidence="1 2">
    <name type="scientific">Gossypium arboreum</name>
    <name type="common">Tree cotton</name>
    <name type="synonym">Gossypium nanking</name>
    <dbReference type="NCBI Taxonomy" id="29729"/>
    <lineage>
        <taxon>Eukaryota</taxon>
        <taxon>Viridiplantae</taxon>
        <taxon>Streptophyta</taxon>
        <taxon>Embryophyta</taxon>
        <taxon>Tracheophyta</taxon>
        <taxon>Spermatophyta</taxon>
        <taxon>Magnoliopsida</taxon>
        <taxon>eudicotyledons</taxon>
        <taxon>Gunneridae</taxon>
        <taxon>Pentapetalae</taxon>
        <taxon>rosids</taxon>
        <taxon>malvids</taxon>
        <taxon>Malvales</taxon>
        <taxon>Malvaceae</taxon>
        <taxon>Malvoideae</taxon>
        <taxon>Gossypium</taxon>
    </lineage>
</organism>
<gene>
    <name evidence="1" type="ORF">PVK06_019348</name>
</gene>
<proteinExistence type="predicted"/>
<dbReference type="SUPFAM" id="SSF57756">
    <property type="entry name" value="Retrovirus zinc finger-like domains"/>
    <property type="match status" value="1"/>
</dbReference>
<evidence type="ECO:0000313" key="2">
    <source>
        <dbReference type="Proteomes" id="UP001358586"/>
    </source>
</evidence>
<protein>
    <recommendedName>
        <fullName evidence="3">CCHC-type domain-containing protein</fullName>
    </recommendedName>
</protein>
<dbReference type="EMBL" id="JARKNE010000006">
    <property type="protein sequence ID" value="KAK5824568.1"/>
    <property type="molecule type" value="Genomic_DNA"/>
</dbReference>
<name>A0ABR0PJL2_GOSAR</name>
<evidence type="ECO:0008006" key="3">
    <source>
        <dbReference type="Google" id="ProtNLM"/>
    </source>
</evidence>
<evidence type="ECO:0000313" key="1">
    <source>
        <dbReference type="EMBL" id="KAK5824568.1"/>
    </source>
</evidence>